<dbReference type="Pfam" id="PF17932">
    <property type="entry name" value="TetR_C_24"/>
    <property type="match status" value="1"/>
</dbReference>
<feature type="DNA-binding region" description="H-T-H motif" evidence="2">
    <location>
        <begin position="22"/>
        <end position="41"/>
    </location>
</feature>
<proteinExistence type="predicted"/>
<protein>
    <submittedName>
        <fullName evidence="4">Transcriptional regulator, TetR family</fullName>
    </submittedName>
</protein>
<dbReference type="SUPFAM" id="SSF48498">
    <property type="entry name" value="Tetracyclin repressor-like, C-terminal domain"/>
    <property type="match status" value="1"/>
</dbReference>
<feature type="domain" description="HTH tetR-type" evidence="3">
    <location>
        <begin position="1"/>
        <end position="59"/>
    </location>
</feature>
<reference evidence="5" key="1">
    <citation type="submission" date="2017-06" db="EMBL/GenBank/DDBJ databases">
        <authorList>
            <person name="Varghese N."/>
            <person name="Submissions S."/>
        </authorList>
    </citation>
    <scope>NUCLEOTIDE SEQUENCE [LARGE SCALE GENOMIC DNA]</scope>
    <source>
        <strain evidence="5">DSM 15668</strain>
    </source>
</reference>
<dbReference type="EMBL" id="FZOB01000004">
    <property type="protein sequence ID" value="SNR72918.1"/>
    <property type="molecule type" value="Genomic_DNA"/>
</dbReference>
<dbReference type="Gene3D" id="1.10.10.60">
    <property type="entry name" value="Homeodomain-like"/>
    <property type="match status" value="1"/>
</dbReference>
<sequence length="193" mass="22062">MKDSILRAAEKIFSRYGYHEAKVAMIAFEAGVAVGTIYKFFKSKEELYREVVRLKLFEMEKRIFSAISNKSPIEALKSYIHEAFSFFEENKDFFKFFLQDIGSLSVADLEKFGLSSWYDNFVSELAKILDRGKEEGVFKNFDSKIVMLIVSGAIRNLVYSEAKGSIDHDVSCVEDIIFKVITEGIVISSPERV</sequence>
<dbReference type="InterPro" id="IPR036271">
    <property type="entry name" value="Tet_transcr_reg_TetR-rel_C_sf"/>
</dbReference>
<dbReference type="InterPro" id="IPR009057">
    <property type="entry name" value="Homeodomain-like_sf"/>
</dbReference>
<dbReference type="Proteomes" id="UP000198405">
    <property type="component" value="Unassembled WGS sequence"/>
</dbReference>
<dbReference type="PRINTS" id="PR00455">
    <property type="entry name" value="HTHTETR"/>
</dbReference>
<dbReference type="GO" id="GO:0003677">
    <property type="term" value="F:DNA binding"/>
    <property type="evidence" value="ECO:0007669"/>
    <property type="project" value="UniProtKB-UniRule"/>
</dbReference>
<dbReference type="Gene3D" id="1.10.357.10">
    <property type="entry name" value="Tetracycline Repressor, domain 2"/>
    <property type="match status" value="1"/>
</dbReference>
<evidence type="ECO:0000313" key="4">
    <source>
        <dbReference type="EMBL" id="SNR72918.1"/>
    </source>
</evidence>
<evidence type="ECO:0000256" key="1">
    <source>
        <dbReference type="ARBA" id="ARBA00023125"/>
    </source>
</evidence>
<name>A0A238YQ35_9BACT</name>
<dbReference type="PANTHER" id="PTHR30328">
    <property type="entry name" value="TRANSCRIPTIONAL REPRESSOR"/>
    <property type="match status" value="1"/>
</dbReference>
<keyword evidence="5" id="KW-1185">Reference proteome</keyword>
<dbReference type="InterPro" id="IPR041490">
    <property type="entry name" value="KstR2_TetR_C"/>
</dbReference>
<dbReference type="PROSITE" id="PS50977">
    <property type="entry name" value="HTH_TETR_2"/>
    <property type="match status" value="1"/>
</dbReference>
<dbReference type="AlphaFoldDB" id="A0A238YQ35"/>
<organism evidence="4 5">
    <name type="scientific">Desulfurobacterium atlanticum</name>
    <dbReference type="NCBI Taxonomy" id="240169"/>
    <lineage>
        <taxon>Bacteria</taxon>
        <taxon>Pseudomonadati</taxon>
        <taxon>Aquificota</taxon>
        <taxon>Aquificia</taxon>
        <taxon>Desulfurobacteriales</taxon>
        <taxon>Desulfurobacteriaceae</taxon>
        <taxon>Desulfurobacterium</taxon>
    </lineage>
</organism>
<evidence type="ECO:0000313" key="5">
    <source>
        <dbReference type="Proteomes" id="UP000198405"/>
    </source>
</evidence>
<dbReference type="InterPro" id="IPR001647">
    <property type="entry name" value="HTH_TetR"/>
</dbReference>
<dbReference type="RefSeq" id="WP_219350070.1">
    <property type="nucleotide sequence ID" value="NZ_FZOB01000004.1"/>
</dbReference>
<dbReference type="Pfam" id="PF00440">
    <property type="entry name" value="TetR_N"/>
    <property type="match status" value="1"/>
</dbReference>
<dbReference type="InterPro" id="IPR050109">
    <property type="entry name" value="HTH-type_TetR-like_transc_reg"/>
</dbReference>
<evidence type="ECO:0000256" key="2">
    <source>
        <dbReference type="PROSITE-ProRule" id="PRU00335"/>
    </source>
</evidence>
<evidence type="ECO:0000259" key="3">
    <source>
        <dbReference type="PROSITE" id="PS50977"/>
    </source>
</evidence>
<dbReference type="PANTHER" id="PTHR30328:SF54">
    <property type="entry name" value="HTH-TYPE TRANSCRIPTIONAL REPRESSOR SCO4008"/>
    <property type="match status" value="1"/>
</dbReference>
<dbReference type="SUPFAM" id="SSF46689">
    <property type="entry name" value="Homeodomain-like"/>
    <property type="match status" value="1"/>
</dbReference>
<keyword evidence="1 2" id="KW-0238">DNA-binding</keyword>
<accession>A0A238YQ35</accession>
<gene>
    <name evidence="4" type="ORF">SAMN06265340_10479</name>
</gene>